<dbReference type="RefSeq" id="WP_006770980.1">
    <property type="nucleotide sequence ID" value="NZ_GG667609.1"/>
</dbReference>
<protein>
    <submittedName>
        <fullName evidence="4">Cell wall-binding repeat protein</fullName>
    </submittedName>
</protein>
<proteinExistence type="predicted"/>
<comment type="caution">
    <text evidence="4">The sequence shown here is derived from an EMBL/GenBank/DDBJ whole genome shotgun (WGS) entry which is preliminary data.</text>
</comment>
<name>D3AA03_9FIRM</name>
<organism evidence="4 5">
    <name type="scientific">Hungatella hathewayi DSM 13479</name>
    <dbReference type="NCBI Taxonomy" id="566550"/>
    <lineage>
        <taxon>Bacteria</taxon>
        <taxon>Bacillati</taxon>
        <taxon>Bacillota</taxon>
        <taxon>Clostridia</taxon>
        <taxon>Lachnospirales</taxon>
        <taxon>Lachnospiraceae</taxon>
        <taxon>Hungatella</taxon>
    </lineage>
</organism>
<feature type="chain" id="PRO_5038659878" evidence="3">
    <location>
        <begin position="26"/>
        <end position="197"/>
    </location>
</feature>
<dbReference type="SUPFAM" id="SSF69360">
    <property type="entry name" value="Cell wall binding repeat"/>
    <property type="match status" value="1"/>
</dbReference>
<dbReference type="EMBL" id="ACIO01000025">
    <property type="protein sequence ID" value="EFD01378.1"/>
    <property type="molecule type" value="Genomic_DNA"/>
</dbReference>
<dbReference type="HOGENOM" id="CLU_1382478_0_0_9"/>
<keyword evidence="1" id="KW-0677">Repeat</keyword>
<keyword evidence="3" id="KW-0732">Signal</keyword>
<evidence type="ECO:0000256" key="1">
    <source>
        <dbReference type="ARBA" id="ARBA00022737"/>
    </source>
</evidence>
<dbReference type="AlphaFoldDB" id="D3AA03"/>
<reference evidence="4 5" key="1">
    <citation type="submission" date="2010-01" db="EMBL/GenBank/DDBJ databases">
        <authorList>
            <person name="Weinstock G."/>
            <person name="Sodergren E."/>
            <person name="Clifton S."/>
            <person name="Fulton L."/>
            <person name="Fulton B."/>
            <person name="Courtney L."/>
            <person name="Fronick C."/>
            <person name="Harrison M."/>
            <person name="Strong C."/>
            <person name="Farmer C."/>
            <person name="Delahaunty K."/>
            <person name="Markovic C."/>
            <person name="Hall O."/>
            <person name="Minx P."/>
            <person name="Tomlinson C."/>
            <person name="Mitreva M."/>
            <person name="Nelson J."/>
            <person name="Hou S."/>
            <person name="Wollam A."/>
            <person name="Pepin K.H."/>
            <person name="Johnson M."/>
            <person name="Bhonagiri V."/>
            <person name="Nash W.E."/>
            <person name="Warren W."/>
            <person name="Chinwalla A."/>
            <person name="Mardis E.R."/>
            <person name="Wilson R.K."/>
        </authorList>
    </citation>
    <scope>NUCLEOTIDE SEQUENCE [LARGE SCALE GENOMIC DNA]</scope>
    <source>
        <strain evidence="4 5">DSM 13479</strain>
    </source>
</reference>
<dbReference type="InterPro" id="IPR018337">
    <property type="entry name" value="Cell_wall/Cho-bd_repeat"/>
</dbReference>
<evidence type="ECO:0000256" key="2">
    <source>
        <dbReference type="PROSITE-ProRule" id="PRU00591"/>
    </source>
</evidence>
<feature type="repeat" description="Cell wall-binding" evidence="2">
    <location>
        <begin position="133"/>
        <end position="152"/>
    </location>
</feature>
<evidence type="ECO:0000313" key="5">
    <source>
        <dbReference type="Proteomes" id="UP000004968"/>
    </source>
</evidence>
<dbReference type="Gene3D" id="2.10.270.10">
    <property type="entry name" value="Cholin Binding"/>
    <property type="match status" value="1"/>
</dbReference>
<dbReference type="Proteomes" id="UP000004968">
    <property type="component" value="Unassembled WGS sequence"/>
</dbReference>
<evidence type="ECO:0000313" key="4">
    <source>
        <dbReference type="EMBL" id="EFD01378.1"/>
    </source>
</evidence>
<dbReference type="PROSITE" id="PS51170">
    <property type="entry name" value="CW"/>
    <property type="match status" value="1"/>
</dbReference>
<gene>
    <name evidence="4" type="ORF">CLOSTHATH_00424</name>
</gene>
<evidence type="ECO:0000256" key="3">
    <source>
        <dbReference type="SAM" id="SignalP"/>
    </source>
</evidence>
<accession>D3AA03</accession>
<feature type="signal peptide" evidence="3">
    <location>
        <begin position="1"/>
        <end position="25"/>
    </location>
</feature>
<dbReference type="GeneID" id="93147494"/>
<sequence>MKSCSHKRKIKSIAALAACCLFVSAGTGVFPSFAHTPDESRFLNGTWEKDDHGWWFANKGNPAYFTSTWAEYQGYSYYFGADGYLVTGWNYINNHWYRFNPEKGSHEGAMMTGWIFDPDYNGWFYTNPSGILVTGWNKIGGEWYYFNPDSDGTMGLMAVNQVIDGYYVNSDGKMNEPWTVTCIGAFEIIKRDWNQTA</sequence>
<dbReference type="Pfam" id="PF01473">
    <property type="entry name" value="Choline_bind_1"/>
    <property type="match status" value="3"/>
</dbReference>